<dbReference type="InterPro" id="IPR018060">
    <property type="entry name" value="HTH_AraC"/>
</dbReference>
<dbReference type="EMBL" id="BJTZ01000004">
    <property type="protein sequence ID" value="GEK13118.1"/>
    <property type="molecule type" value="Genomic_DNA"/>
</dbReference>
<protein>
    <recommendedName>
        <fullName evidence="1">HTH araC/xylS-type domain-containing protein</fullName>
    </recommendedName>
</protein>
<evidence type="ECO:0000313" key="2">
    <source>
        <dbReference type="EMBL" id="GEK13118.1"/>
    </source>
</evidence>
<evidence type="ECO:0000313" key="3">
    <source>
        <dbReference type="Proteomes" id="UP000321787"/>
    </source>
</evidence>
<dbReference type="GO" id="GO:0043565">
    <property type="term" value="F:sequence-specific DNA binding"/>
    <property type="evidence" value="ECO:0007669"/>
    <property type="project" value="InterPro"/>
</dbReference>
<dbReference type="RefSeq" id="WP_146862644.1">
    <property type="nucleotide sequence ID" value="NZ_BJTZ01000004.1"/>
</dbReference>
<dbReference type="AlphaFoldDB" id="A0A510UES2"/>
<dbReference type="Proteomes" id="UP000321787">
    <property type="component" value="Unassembled WGS sequence"/>
</dbReference>
<dbReference type="GO" id="GO:0003700">
    <property type="term" value="F:DNA-binding transcription factor activity"/>
    <property type="evidence" value="ECO:0007669"/>
    <property type="project" value="InterPro"/>
</dbReference>
<gene>
    <name evidence="2" type="ORF">AFI02nite_11540</name>
</gene>
<name>A0A510UES2_ALIFS</name>
<proteinExistence type="predicted"/>
<sequence length="301" mass="34692">MQINANFTFDEFSEKLWSIFHGQALITKFNFPLNDACFTFKSLKRNNINFYLFESPDPLSLFSFQLPSTAQPKTLLLLDVNNTGMLFNGIRCEEHQFALISEKSQQPFCLQIPANSPILVCDINTDNKQFHQLCGSLVPVGIDIKYAEELKTAVRNANNMFPNNHSNVGATLLMHIVELLALHPIPMRRQALMGRSRLPRRNFIPKCIDYMMEMSSTEAINQLAKERNISEKTIRNAFKETMGFTPKEFEQISKLFAFRRALKQPDIKTVFEAAIASDVYRWSRYASRYSKIFNELPIQTL</sequence>
<reference evidence="2 3" key="1">
    <citation type="submission" date="2019-07" db="EMBL/GenBank/DDBJ databases">
        <title>Whole genome shotgun sequence of Aliivibrio fischeri NBRC 101058.</title>
        <authorList>
            <person name="Hosoyama A."/>
            <person name="Uohara A."/>
            <person name="Ohji S."/>
            <person name="Ichikawa N."/>
        </authorList>
    </citation>
    <scope>NUCLEOTIDE SEQUENCE [LARGE SCALE GENOMIC DNA]</scope>
    <source>
        <strain evidence="2 3">NBRC 101058</strain>
    </source>
</reference>
<feature type="domain" description="HTH araC/xylS-type" evidence="1">
    <location>
        <begin position="202"/>
        <end position="301"/>
    </location>
</feature>
<organism evidence="2 3">
    <name type="scientific">Aliivibrio fischeri</name>
    <name type="common">Vibrio fischeri</name>
    <dbReference type="NCBI Taxonomy" id="668"/>
    <lineage>
        <taxon>Bacteria</taxon>
        <taxon>Pseudomonadati</taxon>
        <taxon>Pseudomonadota</taxon>
        <taxon>Gammaproteobacteria</taxon>
        <taxon>Vibrionales</taxon>
        <taxon>Vibrionaceae</taxon>
        <taxon>Aliivibrio</taxon>
    </lineage>
</organism>
<dbReference type="PROSITE" id="PS01124">
    <property type="entry name" value="HTH_ARAC_FAMILY_2"/>
    <property type="match status" value="1"/>
</dbReference>
<dbReference type="Gene3D" id="1.10.10.60">
    <property type="entry name" value="Homeodomain-like"/>
    <property type="match status" value="1"/>
</dbReference>
<comment type="caution">
    <text evidence="2">The sequence shown here is derived from an EMBL/GenBank/DDBJ whole genome shotgun (WGS) entry which is preliminary data.</text>
</comment>
<accession>A0A510UES2</accession>
<evidence type="ECO:0000259" key="1">
    <source>
        <dbReference type="PROSITE" id="PS01124"/>
    </source>
</evidence>